<reference evidence="3" key="1">
    <citation type="submission" date="2022-01" db="EMBL/GenBank/DDBJ databases">
        <title>Paenibacillus spongiae sp. nov., isolated from marine sponge.</title>
        <authorList>
            <person name="Li Z."/>
            <person name="Zhang M."/>
        </authorList>
    </citation>
    <scope>NUCLEOTIDE SEQUENCE</scope>
    <source>
        <strain evidence="3">PHS-Z3</strain>
    </source>
</reference>
<dbReference type="RefSeq" id="WP_258385414.1">
    <property type="nucleotide sequence ID" value="NZ_CP091430.1"/>
</dbReference>
<keyword evidence="4" id="KW-1185">Reference proteome</keyword>
<protein>
    <recommendedName>
        <fullName evidence="2">Copper amine oxidase-like N-terminal domain-containing protein</fullName>
    </recommendedName>
</protein>
<dbReference type="Gene3D" id="3.40.1000.10">
    <property type="entry name" value="Mog1/PsbP, alpha/beta/alpha sandwich"/>
    <property type="match status" value="1"/>
</dbReference>
<dbReference type="Gene3D" id="3.30.457.10">
    <property type="entry name" value="Copper amine oxidase-like, N-terminal domain"/>
    <property type="match status" value="2"/>
</dbReference>
<organism evidence="3 4">
    <name type="scientific">Paenibacillus spongiae</name>
    <dbReference type="NCBI Taxonomy" id="2909671"/>
    <lineage>
        <taxon>Bacteria</taxon>
        <taxon>Bacillati</taxon>
        <taxon>Bacillota</taxon>
        <taxon>Bacilli</taxon>
        <taxon>Bacillales</taxon>
        <taxon>Paenibacillaceae</taxon>
        <taxon>Paenibacillus</taxon>
    </lineage>
</organism>
<evidence type="ECO:0000256" key="1">
    <source>
        <dbReference type="SAM" id="SignalP"/>
    </source>
</evidence>
<name>A0ABY5S9V5_9BACL</name>
<dbReference type="SUPFAM" id="SSF55383">
    <property type="entry name" value="Copper amine oxidase, domain N"/>
    <property type="match status" value="2"/>
</dbReference>
<gene>
    <name evidence="3" type="ORF">L1F29_28500</name>
</gene>
<dbReference type="Proteomes" id="UP001057877">
    <property type="component" value="Chromosome"/>
</dbReference>
<proteinExistence type="predicted"/>
<dbReference type="EMBL" id="CP091430">
    <property type="protein sequence ID" value="UVI29325.1"/>
    <property type="molecule type" value="Genomic_DNA"/>
</dbReference>
<feature type="signal peptide" evidence="1">
    <location>
        <begin position="1"/>
        <end position="25"/>
    </location>
</feature>
<evidence type="ECO:0000313" key="3">
    <source>
        <dbReference type="EMBL" id="UVI29325.1"/>
    </source>
</evidence>
<feature type="domain" description="Copper amine oxidase-like N-terminal" evidence="2">
    <location>
        <begin position="43"/>
        <end position="145"/>
    </location>
</feature>
<feature type="chain" id="PRO_5045700715" description="Copper amine oxidase-like N-terminal domain-containing protein" evidence="1">
    <location>
        <begin position="26"/>
        <end position="631"/>
    </location>
</feature>
<keyword evidence="1" id="KW-0732">Signal</keyword>
<dbReference type="InterPro" id="IPR012854">
    <property type="entry name" value="Cu_amine_oxidase-like_N"/>
</dbReference>
<dbReference type="InterPro" id="IPR036582">
    <property type="entry name" value="Mao_N_sf"/>
</dbReference>
<sequence>MKKRLLVLFTALCLMIALVPAAVGAAAQPVVIQLTVGSPTVTINGASSTIQKPYQINGTTLVPLSVITKAFGAGLQLEKNKIITLAYNDTKVVLTIGSKQVLVNGKATTIAVEPKVVNNTTMVPLRVIAQSFGATITTSGKQITIVGFRAGGGETGGQTGNTGGINPDAGKTKVGDSYYGWSVNYPSDLSLSEQSDNGNVAVWSDANGNPSLIVTVVDVGQTYTREEVREHLLGYFAEDEFAVEKKTVDIGGLSFEKIVSRSRNGWFFEYRGIQKENRIYTIMSGVKAASRDALDKYQPLLDSFKLKFSKADASLKDITKVKDGFMVVSDRDYGLTVQLPADWGRDSKAPYPLFGNEDTFMEIHISSAKKDETAEQWMKKERAKLEAQYAPGYLRNIAESNQVLEDGKAAVLTLEYSFDKKNWSTSHDIYLIAGNHRYYVTLYYPSGSAAKAQSAFKQVLATLDFDIDYVEANFSEMEEEEGLESLTVTKTSKTYGYSIDIPQSWSGVDKDFEKDAVTYNGSYGTFSLGVYDDATVSGIQQSVQTVLTQNEDFKSRETRVIGTSQVTIAGQTATKIEAEALKSDHPLNSTFYIFEKNGRAYLLEFHINQANDTAAFRDLVDKILKSFKFTS</sequence>
<accession>A0ABY5S9V5</accession>
<evidence type="ECO:0000259" key="2">
    <source>
        <dbReference type="Pfam" id="PF07833"/>
    </source>
</evidence>
<evidence type="ECO:0000313" key="4">
    <source>
        <dbReference type="Proteomes" id="UP001057877"/>
    </source>
</evidence>
<dbReference type="Pfam" id="PF07833">
    <property type="entry name" value="Cu_amine_oxidN1"/>
    <property type="match status" value="1"/>
</dbReference>